<feature type="region of interest" description="Disordered" evidence="1">
    <location>
        <begin position="1"/>
        <end position="96"/>
    </location>
</feature>
<keyword evidence="3" id="KW-1185">Reference proteome</keyword>
<feature type="compositionally biased region" description="Basic and acidic residues" evidence="1">
    <location>
        <begin position="1"/>
        <end position="11"/>
    </location>
</feature>
<organism evidence="2 3">
    <name type="scientific">Massariosphaeria phaeospora</name>
    <dbReference type="NCBI Taxonomy" id="100035"/>
    <lineage>
        <taxon>Eukaryota</taxon>
        <taxon>Fungi</taxon>
        <taxon>Dikarya</taxon>
        <taxon>Ascomycota</taxon>
        <taxon>Pezizomycotina</taxon>
        <taxon>Dothideomycetes</taxon>
        <taxon>Pleosporomycetidae</taxon>
        <taxon>Pleosporales</taxon>
        <taxon>Pleosporales incertae sedis</taxon>
        <taxon>Massariosphaeria</taxon>
    </lineage>
</organism>
<reference evidence="2 3" key="1">
    <citation type="submission" date="2020-01" db="EMBL/GenBank/DDBJ databases">
        <authorList>
            <consortium name="DOE Joint Genome Institute"/>
            <person name="Haridas S."/>
            <person name="Albert R."/>
            <person name="Binder M."/>
            <person name="Bloem J."/>
            <person name="Labutti K."/>
            <person name="Salamov A."/>
            <person name="Andreopoulos B."/>
            <person name="Baker S.E."/>
            <person name="Barry K."/>
            <person name="Bills G."/>
            <person name="Bluhm B.H."/>
            <person name="Cannon C."/>
            <person name="Castanera R."/>
            <person name="Culley D.E."/>
            <person name="Daum C."/>
            <person name="Ezra D."/>
            <person name="Gonzalez J.B."/>
            <person name="Henrissat B."/>
            <person name="Kuo A."/>
            <person name="Liang C."/>
            <person name="Lipzen A."/>
            <person name="Lutzoni F."/>
            <person name="Magnuson J."/>
            <person name="Mondo S."/>
            <person name="Nolan M."/>
            <person name="Ohm R."/>
            <person name="Pangilinan J."/>
            <person name="Park H.-J.H."/>
            <person name="Ramirez L."/>
            <person name="Alfaro M."/>
            <person name="Sun H."/>
            <person name="Tritt A."/>
            <person name="Yoshinaga Y."/>
            <person name="Zwiers L.-H.L."/>
            <person name="Turgeon B.G."/>
            <person name="Goodwin S.B."/>
            <person name="Spatafora J.W."/>
            <person name="Crous P.W."/>
            <person name="Grigoriev I.V."/>
        </authorList>
    </citation>
    <scope>NUCLEOTIDE SEQUENCE [LARGE SCALE GENOMIC DNA]</scope>
    <source>
        <strain evidence="2 3">CBS 611.86</strain>
    </source>
</reference>
<evidence type="ECO:0000313" key="2">
    <source>
        <dbReference type="EMBL" id="KAF2865237.1"/>
    </source>
</evidence>
<dbReference type="Proteomes" id="UP000481861">
    <property type="component" value="Unassembled WGS sequence"/>
</dbReference>
<name>A0A7C8HYM6_9PLEO</name>
<dbReference type="EMBL" id="JAADJZ010000035">
    <property type="protein sequence ID" value="KAF2865237.1"/>
    <property type="molecule type" value="Genomic_DNA"/>
</dbReference>
<proteinExistence type="predicted"/>
<evidence type="ECO:0000313" key="3">
    <source>
        <dbReference type="Proteomes" id="UP000481861"/>
    </source>
</evidence>
<gene>
    <name evidence="2" type="ORF">BDV95DRAFT_599891</name>
</gene>
<accession>A0A7C8HYM6</accession>
<sequence length="194" mass="20655">MHAQHGADRDGGQPQVSYQQGIGVIEKPQPRYAVSADGIPHGGVAGGGPSGEYGRRRMGLASQSSTSAARRLSRHRSNQWAPEGRGPSSSAVGWAEGRQEPAQRVLLFLSMMTRPAVRVAVVRRLATRGRRACEGAKEAARRAPPVGLRNIISHHGRESTSTILHGSSRRRAALSVQFRAHVGASGCCARKAAE</sequence>
<dbReference type="AlphaFoldDB" id="A0A7C8HYM6"/>
<feature type="compositionally biased region" description="Gly residues" evidence="1">
    <location>
        <begin position="40"/>
        <end position="51"/>
    </location>
</feature>
<comment type="caution">
    <text evidence="2">The sequence shown here is derived from an EMBL/GenBank/DDBJ whole genome shotgun (WGS) entry which is preliminary data.</text>
</comment>
<evidence type="ECO:0000256" key="1">
    <source>
        <dbReference type="SAM" id="MobiDB-lite"/>
    </source>
</evidence>
<protein>
    <submittedName>
        <fullName evidence="2">Uncharacterized protein</fullName>
    </submittedName>
</protein>